<keyword evidence="2" id="KW-1185">Reference proteome</keyword>
<dbReference type="KEGG" id="aor:AO090003000456"/>
<gene>
    <name evidence="1" type="ORF">AO090003000456</name>
</gene>
<proteinExistence type="predicted"/>
<evidence type="ECO:0000313" key="1">
    <source>
        <dbReference type="EMBL" id="BAE57633.1"/>
    </source>
</evidence>
<dbReference type="RefSeq" id="XP_023089972.1">
    <property type="nucleotide sequence ID" value="XM_023234900.1"/>
</dbReference>
<reference evidence="1 2" key="1">
    <citation type="journal article" date="2005" name="Nature">
        <title>Genome sequencing and analysis of Aspergillus oryzae.</title>
        <authorList>
            <person name="Machida M."/>
            <person name="Asai K."/>
            <person name="Sano M."/>
            <person name="Tanaka T."/>
            <person name="Kumagai T."/>
            <person name="Terai G."/>
            <person name="Kusumoto K."/>
            <person name="Arima T."/>
            <person name="Akita O."/>
            <person name="Kashiwagi Y."/>
            <person name="Abe K."/>
            <person name="Gomi K."/>
            <person name="Horiuchi H."/>
            <person name="Kitamoto K."/>
            <person name="Kobayashi T."/>
            <person name="Takeuchi M."/>
            <person name="Denning D.W."/>
            <person name="Galagan J.E."/>
            <person name="Nierman W.C."/>
            <person name="Yu J."/>
            <person name="Archer D.B."/>
            <person name="Bennett J.W."/>
            <person name="Bhatnagar D."/>
            <person name="Cleveland T.E."/>
            <person name="Fedorova N.D."/>
            <person name="Gotoh O."/>
            <person name="Horikawa H."/>
            <person name="Hosoyama A."/>
            <person name="Ichinomiya M."/>
            <person name="Igarashi R."/>
            <person name="Iwashita K."/>
            <person name="Juvvadi P.R."/>
            <person name="Kato M."/>
            <person name="Kato Y."/>
            <person name="Kin T."/>
            <person name="Kokubun A."/>
            <person name="Maeda H."/>
            <person name="Maeyama N."/>
            <person name="Maruyama J."/>
            <person name="Nagasaki H."/>
            <person name="Nakajima T."/>
            <person name="Oda K."/>
            <person name="Okada K."/>
            <person name="Paulsen I."/>
            <person name="Sakamoto K."/>
            <person name="Sawano T."/>
            <person name="Takahashi M."/>
            <person name="Takase K."/>
            <person name="Terabayashi Y."/>
            <person name="Wortman J."/>
            <person name="Yamada O."/>
            <person name="Yamagata Y."/>
            <person name="Anazawa H."/>
            <person name="Hata Y."/>
            <person name="Koide Y."/>
            <person name="Komori T."/>
            <person name="Koyama Y."/>
            <person name="Minetoki T."/>
            <person name="Suharnan S."/>
            <person name="Tanaka A."/>
            <person name="Isono K."/>
            <person name="Kuhara S."/>
            <person name="Ogasawara N."/>
            <person name="Kikuchi H."/>
        </authorList>
    </citation>
    <scope>NUCLEOTIDE SEQUENCE [LARGE SCALE GENOMIC DNA]</scope>
    <source>
        <strain evidence="2">ATCC 42149 / RIB 40</strain>
    </source>
</reference>
<dbReference type="AlphaFoldDB" id="Q2ULD2"/>
<dbReference type="GeneID" id="5991618"/>
<dbReference type="Proteomes" id="UP000006564">
    <property type="component" value="Chromosome 2"/>
</dbReference>
<dbReference type="VEuPathDB" id="FungiDB:AO090003000456"/>
<dbReference type="STRING" id="510516.Q2ULD2"/>
<evidence type="ECO:0000313" key="2">
    <source>
        <dbReference type="Proteomes" id="UP000006564"/>
    </source>
</evidence>
<dbReference type="EMBL" id="BA000050">
    <property type="protein sequence ID" value="BAE57633.1"/>
    <property type="molecule type" value="Genomic_DNA"/>
</dbReference>
<name>Q2ULD2_ASPOR</name>
<accession>Q2ULD2</accession>
<organism evidence="1 2">
    <name type="scientific">Aspergillus oryzae (strain ATCC 42149 / RIB 40)</name>
    <name type="common">Yellow koji mold</name>
    <dbReference type="NCBI Taxonomy" id="510516"/>
    <lineage>
        <taxon>Eukaryota</taxon>
        <taxon>Fungi</taxon>
        <taxon>Dikarya</taxon>
        <taxon>Ascomycota</taxon>
        <taxon>Pezizomycotina</taxon>
        <taxon>Eurotiomycetes</taxon>
        <taxon>Eurotiomycetidae</taxon>
        <taxon>Eurotiales</taxon>
        <taxon>Aspergillaceae</taxon>
        <taxon>Aspergillus</taxon>
        <taxon>Aspergillus subgen. Circumdati</taxon>
    </lineage>
</organism>
<dbReference type="HOGENOM" id="CLU_933770_0_0_1"/>
<sequence length="320" mass="36267">MGHDFLLQHVLYCFLPYELHIFLLKGWSVSLPTVDYPILYKIVVLSITMEGLKEEGAEKHHLVMGDFELEAKRRNLTDSHAPEEHTPSFLPFKRWVKSFRAKKSYSPCQRLRYVEGWSDTTQAHCENTNALPCGGGQDLQWECLSGHSSNLETIKTSTLSVASQSVVRSRGTTQSTNRSFGSDLRGSIESLRPALSPSIDEEAHNRAVKRQSASKLTDWSSQVLFLFSARPEIYYNLHQIRELHEDLLARIRKVTPMSSLAAVDNYEQLTEDVDILRQSVPNWSVLENGIEALSKSVASIENQALENNKSMLLHDLLIKV</sequence>
<protein>
    <submittedName>
        <fullName evidence="1">DNA, SC003</fullName>
    </submittedName>
</protein>
<dbReference type="OMA" id="EKHHLVM"/>
<dbReference type="EMBL" id="AP007155">
    <property type="protein sequence ID" value="BAE57633.1"/>
    <property type="molecule type" value="Genomic_DNA"/>
</dbReference>